<name>W2SN35_NECAM</name>
<sequence>MLILPTRRHSNRKNHGSLADRQEHHRDHKKHVLERNRMDGAVVNGGYFAGSGPNGNVDSECNKRKRGK</sequence>
<protein>
    <submittedName>
        <fullName evidence="2">Uncharacterized protein</fullName>
    </submittedName>
</protein>
<organism evidence="2 3">
    <name type="scientific">Necator americanus</name>
    <name type="common">Human hookworm</name>
    <dbReference type="NCBI Taxonomy" id="51031"/>
    <lineage>
        <taxon>Eukaryota</taxon>
        <taxon>Metazoa</taxon>
        <taxon>Ecdysozoa</taxon>
        <taxon>Nematoda</taxon>
        <taxon>Chromadorea</taxon>
        <taxon>Rhabditida</taxon>
        <taxon>Rhabditina</taxon>
        <taxon>Rhabditomorpha</taxon>
        <taxon>Strongyloidea</taxon>
        <taxon>Ancylostomatidae</taxon>
        <taxon>Bunostominae</taxon>
        <taxon>Necator</taxon>
    </lineage>
</organism>
<gene>
    <name evidence="2" type="ORF">NECAME_04784</name>
</gene>
<feature type="compositionally biased region" description="Basic residues" evidence="1">
    <location>
        <begin position="1"/>
        <end position="15"/>
    </location>
</feature>
<accession>W2SN35</accession>
<dbReference type="AlphaFoldDB" id="W2SN35"/>
<feature type="region of interest" description="Disordered" evidence="1">
    <location>
        <begin position="1"/>
        <end position="68"/>
    </location>
</feature>
<proteinExistence type="predicted"/>
<dbReference type="EMBL" id="KI668876">
    <property type="protein sequence ID" value="ETN70933.1"/>
    <property type="molecule type" value="Genomic_DNA"/>
</dbReference>
<dbReference type="Proteomes" id="UP000053676">
    <property type="component" value="Unassembled WGS sequence"/>
</dbReference>
<evidence type="ECO:0000256" key="1">
    <source>
        <dbReference type="SAM" id="MobiDB-lite"/>
    </source>
</evidence>
<evidence type="ECO:0000313" key="2">
    <source>
        <dbReference type="EMBL" id="ETN70933.1"/>
    </source>
</evidence>
<reference evidence="3" key="1">
    <citation type="journal article" date="2014" name="Nat. Genet.">
        <title>Genome of the human hookworm Necator americanus.</title>
        <authorList>
            <person name="Tang Y.T."/>
            <person name="Gao X."/>
            <person name="Rosa B.A."/>
            <person name="Abubucker S."/>
            <person name="Hallsworth-Pepin K."/>
            <person name="Martin J."/>
            <person name="Tyagi R."/>
            <person name="Heizer E."/>
            <person name="Zhang X."/>
            <person name="Bhonagiri-Palsikar V."/>
            <person name="Minx P."/>
            <person name="Warren W.C."/>
            <person name="Wang Q."/>
            <person name="Zhan B."/>
            <person name="Hotez P.J."/>
            <person name="Sternberg P.W."/>
            <person name="Dougall A."/>
            <person name="Gaze S.T."/>
            <person name="Mulvenna J."/>
            <person name="Sotillo J."/>
            <person name="Ranganathan S."/>
            <person name="Rabelo E.M."/>
            <person name="Wilson R.K."/>
            <person name="Felgner P.L."/>
            <person name="Bethony J."/>
            <person name="Hawdon J.M."/>
            <person name="Gasser R.B."/>
            <person name="Loukas A."/>
            <person name="Mitreva M."/>
        </authorList>
    </citation>
    <scope>NUCLEOTIDE SEQUENCE [LARGE SCALE GENOMIC DNA]</scope>
</reference>
<evidence type="ECO:0000313" key="3">
    <source>
        <dbReference type="Proteomes" id="UP000053676"/>
    </source>
</evidence>
<dbReference type="KEGG" id="nai:NECAME_04784"/>
<keyword evidence="3" id="KW-1185">Reference proteome</keyword>